<keyword evidence="2 4" id="KW-0238">DNA-binding</keyword>
<dbReference type="PRINTS" id="PR00455">
    <property type="entry name" value="HTHTETR"/>
</dbReference>
<dbReference type="PANTHER" id="PTHR30055">
    <property type="entry name" value="HTH-TYPE TRANSCRIPTIONAL REGULATOR RUTR"/>
    <property type="match status" value="1"/>
</dbReference>
<dbReference type="InterPro" id="IPR009057">
    <property type="entry name" value="Homeodomain-like_sf"/>
</dbReference>
<dbReference type="SUPFAM" id="SSF46689">
    <property type="entry name" value="Homeodomain-like"/>
    <property type="match status" value="1"/>
</dbReference>
<gene>
    <name evidence="6" type="ORF">QWJ41_13575</name>
</gene>
<feature type="DNA-binding region" description="H-T-H motif" evidence="4">
    <location>
        <begin position="37"/>
        <end position="56"/>
    </location>
</feature>
<keyword evidence="3" id="KW-0804">Transcription</keyword>
<reference evidence="6" key="1">
    <citation type="submission" date="2023-06" db="EMBL/GenBank/DDBJ databases">
        <title>Genome sequence of Nocardioides sp. SOB44.</title>
        <authorList>
            <person name="Zhang G."/>
        </authorList>
    </citation>
    <scope>NUCLEOTIDE SEQUENCE</scope>
    <source>
        <strain evidence="6">SOB44</strain>
    </source>
</reference>
<dbReference type="Proteomes" id="UP001168363">
    <property type="component" value="Unassembled WGS sequence"/>
</dbReference>
<dbReference type="RefSeq" id="WP_302708947.1">
    <property type="nucleotide sequence ID" value="NZ_JAULSC010000013.1"/>
</dbReference>
<keyword evidence="1" id="KW-0805">Transcription regulation</keyword>
<sequence length="197" mass="21580">MLGEANAVRTRRRQDTRDEILAAAWAVVGESGWTGLTLRAVADRVGMRAPSLYGHFDSKLAIVDAMFGQAWADFDETSASLEDDLPRDPREALLLVATTWLDAMAAQPERHALMNQRPVPGFTPSAESYAHAVRVLESLHRTLARCGITDPDAADLWTALLGGLAGQQEANDPGGRRWRRLAPRAVDMFLGEVAPHR</sequence>
<dbReference type="InterPro" id="IPR001647">
    <property type="entry name" value="HTH_TetR"/>
</dbReference>
<accession>A0ABT8TS12</accession>
<dbReference type="PANTHER" id="PTHR30055:SF234">
    <property type="entry name" value="HTH-TYPE TRANSCRIPTIONAL REGULATOR BETI"/>
    <property type="match status" value="1"/>
</dbReference>
<proteinExistence type="predicted"/>
<keyword evidence="7" id="KW-1185">Reference proteome</keyword>
<dbReference type="PROSITE" id="PS50977">
    <property type="entry name" value="HTH_TETR_2"/>
    <property type="match status" value="1"/>
</dbReference>
<dbReference type="InterPro" id="IPR036271">
    <property type="entry name" value="Tet_transcr_reg_TetR-rel_C_sf"/>
</dbReference>
<feature type="domain" description="HTH tetR-type" evidence="5">
    <location>
        <begin position="14"/>
        <end position="74"/>
    </location>
</feature>
<evidence type="ECO:0000259" key="5">
    <source>
        <dbReference type="PROSITE" id="PS50977"/>
    </source>
</evidence>
<dbReference type="InterPro" id="IPR050109">
    <property type="entry name" value="HTH-type_TetR-like_transc_reg"/>
</dbReference>
<dbReference type="EMBL" id="JAULSC010000013">
    <property type="protein sequence ID" value="MDO3396754.1"/>
    <property type="molecule type" value="Genomic_DNA"/>
</dbReference>
<dbReference type="SUPFAM" id="SSF48498">
    <property type="entry name" value="Tetracyclin repressor-like, C-terminal domain"/>
    <property type="match status" value="1"/>
</dbReference>
<evidence type="ECO:0000256" key="4">
    <source>
        <dbReference type="PROSITE-ProRule" id="PRU00335"/>
    </source>
</evidence>
<dbReference type="Gene3D" id="1.10.357.10">
    <property type="entry name" value="Tetracycline Repressor, domain 2"/>
    <property type="match status" value="1"/>
</dbReference>
<name>A0ABT8TS12_9ACTN</name>
<evidence type="ECO:0000313" key="6">
    <source>
        <dbReference type="EMBL" id="MDO3396754.1"/>
    </source>
</evidence>
<dbReference type="Pfam" id="PF00440">
    <property type="entry name" value="TetR_N"/>
    <property type="match status" value="1"/>
</dbReference>
<evidence type="ECO:0000313" key="7">
    <source>
        <dbReference type="Proteomes" id="UP001168363"/>
    </source>
</evidence>
<evidence type="ECO:0000256" key="3">
    <source>
        <dbReference type="ARBA" id="ARBA00023163"/>
    </source>
</evidence>
<comment type="caution">
    <text evidence="6">The sequence shown here is derived from an EMBL/GenBank/DDBJ whole genome shotgun (WGS) entry which is preliminary data.</text>
</comment>
<organism evidence="6 7">
    <name type="scientific">Nocardioides cremeus</name>
    <dbReference type="NCBI Taxonomy" id="3058044"/>
    <lineage>
        <taxon>Bacteria</taxon>
        <taxon>Bacillati</taxon>
        <taxon>Actinomycetota</taxon>
        <taxon>Actinomycetes</taxon>
        <taxon>Propionibacteriales</taxon>
        <taxon>Nocardioidaceae</taxon>
        <taxon>Nocardioides</taxon>
    </lineage>
</organism>
<evidence type="ECO:0000256" key="2">
    <source>
        <dbReference type="ARBA" id="ARBA00023125"/>
    </source>
</evidence>
<protein>
    <submittedName>
        <fullName evidence="6">TetR/AcrR family transcriptional regulator</fullName>
    </submittedName>
</protein>
<evidence type="ECO:0000256" key="1">
    <source>
        <dbReference type="ARBA" id="ARBA00023015"/>
    </source>
</evidence>